<proteinExistence type="predicted"/>
<keyword evidence="2" id="KW-1185">Reference proteome</keyword>
<dbReference type="Gene3D" id="3.40.50.1820">
    <property type="entry name" value="alpha/beta hydrolase"/>
    <property type="match status" value="1"/>
</dbReference>
<dbReference type="OrthoDB" id="416344at2759"/>
<dbReference type="InterPro" id="IPR029058">
    <property type="entry name" value="AB_hydrolase_fold"/>
</dbReference>
<dbReference type="InterPro" id="IPR001375">
    <property type="entry name" value="Peptidase_S9_cat"/>
</dbReference>
<dbReference type="InterPro" id="IPR011042">
    <property type="entry name" value="6-blade_b-propeller_TolB-like"/>
</dbReference>
<dbReference type="SUPFAM" id="SSF53474">
    <property type="entry name" value="alpha/beta-Hydrolases"/>
    <property type="match status" value="1"/>
</dbReference>
<dbReference type="EMBL" id="CAIIXF020000008">
    <property type="protein sequence ID" value="CAH1792051.1"/>
    <property type="molecule type" value="Genomic_DNA"/>
</dbReference>
<dbReference type="PANTHER" id="PTHR43056:SF5">
    <property type="entry name" value="PEPTIDASE S9 PROLYL OLIGOPEPTIDASE CATALYTIC DOMAIN-CONTAINING PROTEIN"/>
    <property type="match status" value="1"/>
</dbReference>
<organism evidence="1 2">
    <name type="scientific">Owenia fusiformis</name>
    <name type="common">Polychaete worm</name>
    <dbReference type="NCBI Taxonomy" id="6347"/>
    <lineage>
        <taxon>Eukaryota</taxon>
        <taxon>Metazoa</taxon>
        <taxon>Spiralia</taxon>
        <taxon>Lophotrochozoa</taxon>
        <taxon>Annelida</taxon>
        <taxon>Polychaeta</taxon>
        <taxon>Sedentaria</taxon>
        <taxon>Canalipalpata</taxon>
        <taxon>Sabellida</taxon>
        <taxon>Oweniida</taxon>
        <taxon>Oweniidae</taxon>
        <taxon>Owenia</taxon>
    </lineage>
</organism>
<protein>
    <submittedName>
        <fullName evidence="1">Uncharacterized protein</fullName>
    </submittedName>
</protein>
<comment type="caution">
    <text evidence="1">The sequence shown here is derived from an EMBL/GenBank/DDBJ whole genome shotgun (WGS) entry which is preliminary data.</text>
</comment>
<sequence length="658" mass="73481">MANVSEYGEWKSPISSKLVSESSVKFQEVHVDKGSEGYADIVYWSELRFDEGGRYVICSKKEDQADYTSWTPEGFNARNRVHEYGGGAFFVNNGTVYFSNFSDQRMYAQASPESKPEAITPADCGWRFADGTFSTKLGRIFCVREDHGVVERKEAKEAQNTIVVINPTNQQQNILASGCDFYSTPRVSPDGSKIAWVQWNHPNMPWDSTEIWVADVDSSGDSLVPGSSKKIAGGNENSVMLPSWTSDNELLYVGDQSDWWNLYHVTKSGDHVNLREVEKECGMPNWIFGWQTYDQDPSGNGDIAVLYAGELGILNLRTREYRTVETGFKSHEFLAFQGNQKICGVGGSPTQFPCVISVNTNSGNTEVLRESKKVAIDKEYFSIPTEIKWPTANDAISYGYFYPPKNKDFTGPEDSLPPLLVRVHGGPTSRCSSNLSLTYQYFTTRGFAVLDVNYRGSTGYGKQYRNALRMNWGITDVEDCCSGAQFLADQKKVDPARLCIDGGSAGGYTTLACLAFQDVFKAGASHYGVADCEALAADTHKFESRYLDNLIGPYPQAKATYQERSPIHHIKNFNCPLALFQGDEDKIVPPNQAEMMYNAIKEKGLPTVYVLFQGEQHGFRKAENVQKALDGEFNFYSQVFGFQAADTHYQLDVVNLKK</sequence>
<dbReference type="Gene3D" id="2.120.10.30">
    <property type="entry name" value="TolB, C-terminal domain"/>
    <property type="match status" value="1"/>
</dbReference>
<dbReference type="SUPFAM" id="SSF82171">
    <property type="entry name" value="DPP6 N-terminal domain-like"/>
    <property type="match status" value="1"/>
</dbReference>
<dbReference type="GO" id="GO:0006508">
    <property type="term" value="P:proteolysis"/>
    <property type="evidence" value="ECO:0007669"/>
    <property type="project" value="InterPro"/>
</dbReference>
<evidence type="ECO:0000313" key="2">
    <source>
        <dbReference type="Proteomes" id="UP000749559"/>
    </source>
</evidence>
<dbReference type="PANTHER" id="PTHR43056">
    <property type="entry name" value="PEPTIDASE S9 PROLYL OLIGOPEPTIDASE"/>
    <property type="match status" value="1"/>
</dbReference>
<dbReference type="AlphaFoldDB" id="A0A8J1U318"/>
<dbReference type="Proteomes" id="UP000749559">
    <property type="component" value="Unassembled WGS sequence"/>
</dbReference>
<dbReference type="Pfam" id="PF00326">
    <property type="entry name" value="Peptidase_S9"/>
    <property type="match status" value="1"/>
</dbReference>
<gene>
    <name evidence="1" type="ORF">OFUS_LOCUS17074</name>
</gene>
<accession>A0A8J1U318</accession>
<evidence type="ECO:0000313" key="1">
    <source>
        <dbReference type="EMBL" id="CAH1792051.1"/>
    </source>
</evidence>
<reference evidence="1" key="1">
    <citation type="submission" date="2022-03" db="EMBL/GenBank/DDBJ databases">
        <authorList>
            <person name="Martin C."/>
        </authorList>
    </citation>
    <scope>NUCLEOTIDE SEQUENCE</scope>
</reference>
<dbReference type="InterPro" id="IPR050585">
    <property type="entry name" value="Xaa-Pro_dipeptidyl-ppase/CocE"/>
</dbReference>
<name>A0A8J1U318_OWEFU</name>
<dbReference type="GO" id="GO:0008236">
    <property type="term" value="F:serine-type peptidase activity"/>
    <property type="evidence" value="ECO:0007669"/>
    <property type="project" value="InterPro"/>
</dbReference>